<dbReference type="GO" id="GO:0016491">
    <property type="term" value="F:oxidoreductase activity"/>
    <property type="evidence" value="ECO:0007669"/>
    <property type="project" value="UniProtKB-KW"/>
</dbReference>
<dbReference type="Gene3D" id="1.20.1050.140">
    <property type="match status" value="1"/>
</dbReference>
<feature type="region of interest" description="Disordered" evidence="2">
    <location>
        <begin position="306"/>
        <end position="341"/>
    </location>
</feature>
<dbReference type="Pfam" id="PF02754">
    <property type="entry name" value="CCG"/>
    <property type="match status" value="2"/>
</dbReference>
<name>A0A2H3KKD0_9CHLR</name>
<evidence type="ECO:0000313" key="4">
    <source>
        <dbReference type="EMBL" id="PDV98458.1"/>
    </source>
</evidence>
<accession>A0A2H3KKD0</accession>
<dbReference type="Proteomes" id="UP000220922">
    <property type="component" value="Unassembled WGS sequence"/>
</dbReference>
<dbReference type="PANTHER" id="PTHR42947:SF1">
    <property type="entry name" value="COB--COM HETERODISULFIDE REDUCTASE SUBUNIT B 1"/>
    <property type="match status" value="1"/>
</dbReference>
<dbReference type="InterPro" id="IPR051278">
    <property type="entry name" value="HdrB/HdrD_reductase"/>
</dbReference>
<evidence type="ECO:0000259" key="3">
    <source>
        <dbReference type="Pfam" id="PF02754"/>
    </source>
</evidence>
<reference evidence="4 5" key="1">
    <citation type="submission" date="2016-05" db="EMBL/GenBank/DDBJ databases">
        <authorList>
            <person name="Lavstsen T."/>
            <person name="Jespersen J.S."/>
        </authorList>
    </citation>
    <scope>NUCLEOTIDE SEQUENCE [LARGE SCALE GENOMIC DNA]</scope>
    <source>
        <strain evidence="4 5">B7-9</strain>
    </source>
</reference>
<evidence type="ECO:0000313" key="5">
    <source>
        <dbReference type="Proteomes" id="UP000220922"/>
    </source>
</evidence>
<organism evidence="4 5">
    <name type="scientific">Candidatus Chloroploca asiatica</name>
    <dbReference type="NCBI Taxonomy" id="1506545"/>
    <lineage>
        <taxon>Bacteria</taxon>
        <taxon>Bacillati</taxon>
        <taxon>Chloroflexota</taxon>
        <taxon>Chloroflexia</taxon>
        <taxon>Chloroflexales</taxon>
        <taxon>Chloroflexineae</taxon>
        <taxon>Oscillochloridaceae</taxon>
        <taxon>Candidatus Chloroploca</taxon>
    </lineage>
</organism>
<proteinExistence type="predicted"/>
<dbReference type="AlphaFoldDB" id="A0A2H3KKD0"/>
<keyword evidence="1" id="KW-0560">Oxidoreductase</keyword>
<dbReference type="OrthoDB" id="9777685at2"/>
<evidence type="ECO:0000256" key="1">
    <source>
        <dbReference type="ARBA" id="ARBA00023002"/>
    </source>
</evidence>
<sequence>MQYGYYPGCSLERNAGAYHESTMAVAGVLGLQFTEVDDWNCCGATEFFSVNQMQAYALTGRNLALAADQFAPQPALPVIPVEVAEPPQLVAPCSACYLNLSKVDRYLASSPELAAKVNTALDAGGLHYDPGSLRVRHLLDVMVNDAGYDAIAARVQRALTGLRVAPYYGCLVVRPGFQGQFDDPEYPTTLDKLMRVLGAKVVDFPLKAHCCGGHMTQISEDVALELLRRLLKNAADYQADVIVTLCPMCQLNLDVFQRAVNRRFGTNFNLPVLFFTQLMGLAFGLAPERLGIGKEFVASRPALAKIGASGEAEQERAVGKRAKRRNDQSLPMPYMPEEEER</sequence>
<dbReference type="Gene3D" id="3.40.50.11810">
    <property type="match status" value="1"/>
</dbReference>
<dbReference type="RefSeq" id="WP_097653494.1">
    <property type="nucleotide sequence ID" value="NZ_LYXE01000099.1"/>
</dbReference>
<comment type="caution">
    <text evidence="4">The sequence shown here is derived from an EMBL/GenBank/DDBJ whole genome shotgun (WGS) entry which is preliminary data.</text>
</comment>
<evidence type="ECO:0000256" key="2">
    <source>
        <dbReference type="SAM" id="MobiDB-lite"/>
    </source>
</evidence>
<gene>
    <name evidence="4" type="ORF">A9Q02_15260</name>
</gene>
<keyword evidence="5" id="KW-1185">Reference proteome</keyword>
<feature type="domain" description="Cysteine-rich" evidence="3">
    <location>
        <begin position="164"/>
        <end position="254"/>
    </location>
</feature>
<feature type="domain" description="Cysteine-rich" evidence="3">
    <location>
        <begin position="4"/>
        <end position="100"/>
    </location>
</feature>
<dbReference type="InterPro" id="IPR004017">
    <property type="entry name" value="Cys_rich_dom"/>
</dbReference>
<dbReference type="PANTHER" id="PTHR42947">
    <property type="entry name" value="COB--COM HETERODISULFIDE REDUCTASE SUBUNIT B 1"/>
    <property type="match status" value="1"/>
</dbReference>
<dbReference type="EMBL" id="LYXE01000099">
    <property type="protein sequence ID" value="PDV98458.1"/>
    <property type="molecule type" value="Genomic_DNA"/>
</dbReference>
<protein>
    <recommendedName>
        <fullName evidence="3">Cysteine-rich domain-containing protein</fullName>
    </recommendedName>
</protein>